<evidence type="ECO:0000256" key="1">
    <source>
        <dbReference type="ARBA" id="ARBA00009437"/>
    </source>
</evidence>
<dbReference type="GO" id="GO:0003700">
    <property type="term" value="F:DNA-binding transcription factor activity"/>
    <property type="evidence" value="ECO:0007669"/>
    <property type="project" value="InterPro"/>
</dbReference>
<evidence type="ECO:0000256" key="2">
    <source>
        <dbReference type="ARBA" id="ARBA00023015"/>
    </source>
</evidence>
<reference evidence="7 8" key="1">
    <citation type="submission" date="2020-08" db="EMBL/GenBank/DDBJ databases">
        <title>Amycolatopsis sp. nov. DR6-1 isolated from Dendrobium heterocarpum.</title>
        <authorList>
            <person name="Tedsree N."/>
            <person name="Kuncharoen N."/>
            <person name="Likhitwitayawuid K."/>
            <person name="Tanasupawat S."/>
        </authorList>
    </citation>
    <scope>NUCLEOTIDE SEQUENCE [LARGE SCALE GENOMIC DNA]</scope>
    <source>
        <strain evidence="7 8">DR6-1</strain>
    </source>
</reference>
<gene>
    <name evidence="7" type="ORF">H4281_15450</name>
</gene>
<evidence type="ECO:0000259" key="6">
    <source>
        <dbReference type="PROSITE" id="PS50931"/>
    </source>
</evidence>
<feature type="region of interest" description="Disordered" evidence="5">
    <location>
        <begin position="291"/>
        <end position="313"/>
    </location>
</feature>
<comment type="caution">
    <text evidence="7">The sequence shown here is derived from an EMBL/GenBank/DDBJ whole genome shotgun (WGS) entry which is preliminary data.</text>
</comment>
<dbReference type="FunFam" id="1.10.10.10:FF:000001">
    <property type="entry name" value="LysR family transcriptional regulator"/>
    <property type="match status" value="1"/>
</dbReference>
<keyword evidence="3" id="KW-0238">DNA-binding</keyword>
<dbReference type="Pfam" id="PF00126">
    <property type="entry name" value="HTH_1"/>
    <property type="match status" value="1"/>
</dbReference>
<comment type="similarity">
    <text evidence="1">Belongs to the LysR transcriptional regulatory family.</text>
</comment>
<evidence type="ECO:0000313" key="7">
    <source>
        <dbReference type="EMBL" id="MBB1154534.1"/>
    </source>
</evidence>
<evidence type="ECO:0000256" key="3">
    <source>
        <dbReference type="ARBA" id="ARBA00023125"/>
    </source>
</evidence>
<dbReference type="Proteomes" id="UP000526734">
    <property type="component" value="Unassembled WGS sequence"/>
</dbReference>
<dbReference type="InterPro" id="IPR005119">
    <property type="entry name" value="LysR_subst-bd"/>
</dbReference>
<dbReference type="SUPFAM" id="SSF53850">
    <property type="entry name" value="Periplasmic binding protein-like II"/>
    <property type="match status" value="1"/>
</dbReference>
<dbReference type="EMBL" id="JACGZW010000005">
    <property type="protein sequence ID" value="MBB1154534.1"/>
    <property type="molecule type" value="Genomic_DNA"/>
</dbReference>
<dbReference type="GO" id="GO:0003677">
    <property type="term" value="F:DNA binding"/>
    <property type="evidence" value="ECO:0007669"/>
    <property type="project" value="UniProtKB-KW"/>
</dbReference>
<dbReference type="InterPro" id="IPR036388">
    <property type="entry name" value="WH-like_DNA-bd_sf"/>
</dbReference>
<dbReference type="GO" id="GO:0032993">
    <property type="term" value="C:protein-DNA complex"/>
    <property type="evidence" value="ECO:0007669"/>
    <property type="project" value="TreeGrafter"/>
</dbReference>
<dbReference type="CDD" id="cd08414">
    <property type="entry name" value="PBP2_LTTR_aromatics_like"/>
    <property type="match status" value="1"/>
</dbReference>
<dbReference type="Gene3D" id="1.10.10.10">
    <property type="entry name" value="Winged helix-like DNA-binding domain superfamily/Winged helix DNA-binding domain"/>
    <property type="match status" value="1"/>
</dbReference>
<feature type="compositionally biased region" description="Basic and acidic residues" evidence="5">
    <location>
        <begin position="210"/>
        <end position="219"/>
    </location>
</feature>
<dbReference type="Pfam" id="PF03466">
    <property type="entry name" value="LysR_substrate"/>
    <property type="match status" value="1"/>
</dbReference>
<dbReference type="AlphaFoldDB" id="A0A7W3VWY4"/>
<proteinExistence type="inferred from homology"/>
<evidence type="ECO:0000256" key="4">
    <source>
        <dbReference type="ARBA" id="ARBA00023163"/>
    </source>
</evidence>
<feature type="compositionally biased region" description="Low complexity" evidence="5">
    <location>
        <begin position="298"/>
        <end position="313"/>
    </location>
</feature>
<dbReference type="PANTHER" id="PTHR30346:SF28">
    <property type="entry name" value="HTH-TYPE TRANSCRIPTIONAL REGULATOR CYNR"/>
    <property type="match status" value="1"/>
</dbReference>
<dbReference type="PANTHER" id="PTHR30346">
    <property type="entry name" value="TRANSCRIPTIONAL DUAL REGULATOR HCAR-RELATED"/>
    <property type="match status" value="1"/>
</dbReference>
<dbReference type="SUPFAM" id="SSF46785">
    <property type="entry name" value="Winged helix' DNA-binding domain"/>
    <property type="match status" value="1"/>
</dbReference>
<keyword evidence="8" id="KW-1185">Reference proteome</keyword>
<organism evidence="7 8">
    <name type="scientific">Amycolatopsis dendrobii</name>
    <dbReference type="NCBI Taxonomy" id="2760662"/>
    <lineage>
        <taxon>Bacteria</taxon>
        <taxon>Bacillati</taxon>
        <taxon>Actinomycetota</taxon>
        <taxon>Actinomycetes</taxon>
        <taxon>Pseudonocardiales</taxon>
        <taxon>Pseudonocardiaceae</taxon>
        <taxon>Amycolatopsis</taxon>
    </lineage>
</organism>
<feature type="domain" description="HTH lysR-type" evidence="6">
    <location>
        <begin position="1"/>
        <end position="58"/>
    </location>
</feature>
<sequence>MELRHLRYFVAVAEEGGFSAAARTLHVVQPTLSMQIRDLEHELGGPLFDRAGRRPRLTPAGQAFLIEARQVLAQAERAQDAARSALRGETGSVRIGVAGAVVFGGLLAGLIRDFHEARPLVRIELREAGPQVQRTAILAGELDVGFSALPAPPGEPRLASAPASSVSFLVALPAGHRLGRHRTLTVEQLAGEEHIEYITGDGDLTPPWPHRREADPPSRFRADSTLSVLALIAAKVGIAVVPAGVERAAVPEVVYRPLAEPGRATDFHLLHRSTEPVPAVAAFVRACRQPSALRPETASRAPGGSPRSPGGSS</sequence>
<dbReference type="Gene3D" id="3.40.190.10">
    <property type="entry name" value="Periplasmic binding protein-like II"/>
    <property type="match status" value="2"/>
</dbReference>
<protein>
    <submittedName>
        <fullName evidence="7">LysR family transcriptional regulator</fullName>
    </submittedName>
</protein>
<feature type="region of interest" description="Disordered" evidence="5">
    <location>
        <begin position="200"/>
        <end position="219"/>
    </location>
</feature>
<keyword evidence="2" id="KW-0805">Transcription regulation</keyword>
<evidence type="ECO:0000256" key="5">
    <source>
        <dbReference type="SAM" id="MobiDB-lite"/>
    </source>
</evidence>
<dbReference type="PROSITE" id="PS50931">
    <property type="entry name" value="HTH_LYSR"/>
    <property type="match status" value="1"/>
</dbReference>
<accession>A0A7W3VWY4</accession>
<dbReference type="PRINTS" id="PR00039">
    <property type="entry name" value="HTHLYSR"/>
</dbReference>
<name>A0A7W3VWY4_9PSEU</name>
<keyword evidence="4" id="KW-0804">Transcription</keyword>
<dbReference type="RefSeq" id="WP_182891610.1">
    <property type="nucleotide sequence ID" value="NZ_JACGZW010000005.1"/>
</dbReference>
<evidence type="ECO:0000313" key="8">
    <source>
        <dbReference type="Proteomes" id="UP000526734"/>
    </source>
</evidence>
<dbReference type="InterPro" id="IPR000847">
    <property type="entry name" value="LysR_HTH_N"/>
</dbReference>
<dbReference type="InterPro" id="IPR036390">
    <property type="entry name" value="WH_DNA-bd_sf"/>
</dbReference>